<dbReference type="InterPro" id="IPR017871">
    <property type="entry name" value="ABC_transporter-like_CS"/>
</dbReference>
<dbReference type="FunFam" id="3.40.50.300:FF:000163">
    <property type="entry name" value="Multidrug resistance-associated protein member 4"/>
    <property type="match status" value="1"/>
</dbReference>
<name>A0A815C9H4_9BILA</name>
<evidence type="ECO:0000256" key="4">
    <source>
        <dbReference type="ARBA" id="ARBA00022692"/>
    </source>
</evidence>
<dbReference type="InterPro" id="IPR036640">
    <property type="entry name" value="ABC1_TM_sf"/>
</dbReference>
<evidence type="ECO:0000256" key="5">
    <source>
        <dbReference type="ARBA" id="ARBA00022737"/>
    </source>
</evidence>
<comment type="caution">
    <text evidence="14">The sequence shown here is derived from an EMBL/GenBank/DDBJ whole genome shotgun (WGS) entry which is preliminary data.</text>
</comment>
<evidence type="ECO:0000256" key="2">
    <source>
        <dbReference type="ARBA" id="ARBA00009726"/>
    </source>
</evidence>
<dbReference type="PROSITE" id="PS00211">
    <property type="entry name" value="ABC_TRANSPORTER_1"/>
    <property type="match status" value="1"/>
</dbReference>
<keyword evidence="3" id="KW-0813">Transport</keyword>
<dbReference type="SUPFAM" id="SSF90123">
    <property type="entry name" value="ABC transporter transmembrane region"/>
    <property type="match status" value="1"/>
</dbReference>
<keyword evidence="9 10" id="KW-0472">Membrane</keyword>
<comment type="subcellular location">
    <subcellularLocation>
        <location evidence="1">Membrane</location>
        <topology evidence="1">Multi-pass membrane protein</topology>
    </subcellularLocation>
</comment>
<keyword evidence="4 10" id="KW-0812">Transmembrane</keyword>
<evidence type="ECO:0000256" key="7">
    <source>
        <dbReference type="ARBA" id="ARBA00022840"/>
    </source>
</evidence>
<dbReference type="InterPro" id="IPR003593">
    <property type="entry name" value="AAA+_ATPase"/>
</dbReference>
<dbReference type="PROSITE" id="PS50893">
    <property type="entry name" value="ABC_TRANSPORTER_2"/>
    <property type="match status" value="1"/>
</dbReference>
<protein>
    <submittedName>
        <fullName evidence="14">Uncharacterized protein</fullName>
    </submittedName>
</protein>
<feature type="transmembrane region" description="Helical" evidence="10">
    <location>
        <begin position="344"/>
        <end position="370"/>
    </location>
</feature>
<dbReference type="PANTHER" id="PTHR24223:SF456">
    <property type="entry name" value="MULTIDRUG RESISTANCE-ASSOCIATED PROTEIN LETHAL(2)03659"/>
    <property type="match status" value="1"/>
</dbReference>
<dbReference type="InterPro" id="IPR011527">
    <property type="entry name" value="ABC1_TM_dom"/>
</dbReference>
<dbReference type="SMART" id="SM00382">
    <property type="entry name" value="AAA"/>
    <property type="match status" value="2"/>
</dbReference>
<dbReference type="GO" id="GO:0016887">
    <property type="term" value="F:ATP hydrolysis activity"/>
    <property type="evidence" value="ECO:0007669"/>
    <property type="project" value="InterPro"/>
</dbReference>
<dbReference type="InterPro" id="IPR050173">
    <property type="entry name" value="ABC_transporter_C-like"/>
</dbReference>
<dbReference type="EMBL" id="CAJNOI010000127">
    <property type="protein sequence ID" value="CAF1102199.1"/>
    <property type="molecule type" value="Genomic_DNA"/>
</dbReference>
<keyword evidence="6" id="KW-0547">Nucleotide-binding</keyword>
<dbReference type="Pfam" id="PF00664">
    <property type="entry name" value="ABC_membrane"/>
    <property type="match status" value="1"/>
</dbReference>
<feature type="transmembrane region" description="Helical" evidence="10">
    <location>
        <begin position="414"/>
        <end position="436"/>
    </location>
</feature>
<comment type="similarity">
    <text evidence="2">Belongs to the ABC transporter superfamily. ABCC family. Conjugate transporter (TC 3.A.1.208) subfamily.</text>
</comment>
<dbReference type="InterPro" id="IPR044726">
    <property type="entry name" value="ABCC_6TM_D2"/>
</dbReference>
<evidence type="ECO:0000256" key="1">
    <source>
        <dbReference type="ARBA" id="ARBA00004141"/>
    </source>
</evidence>
<evidence type="ECO:0000313" key="13">
    <source>
        <dbReference type="EMBL" id="CAF1102199.1"/>
    </source>
</evidence>
<evidence type="ECO:0000313" key="14">
    <source>
        <dbReference type="EMBL" id="CAF1281005.1"/>
    </source>
</evidence>
<evidence type="ECO:0000256" key="6">
    <source>
        <dbReference type="ARBA" id="ARBA00022741"/>
    </source>
</evidence>
<keyword evidence="7" id="KW-0067">ATP-binding</keyword>
<dbReference type="CDD" id="cd18580">
    <property type="entry name" value="ABC_6TM_ABCC_D2"/>
    <property type="match status" value="1"/>
</dbReference>
<dbReference type="CDD" id="cd03244">
    <property type="entry name" value="ABCC_MRP_domain2"/>
    <property type="match status" value="1"/>
</dbReference>
<dbReference type="OrthoDB" id="6500128at2759"/>
<dbReference type="GO" id="GO:0005524">
    <property type="term" value="F:ATP binding"/>
    <property type="evidence" value="ECO:0007669"/>
    <property type="project" value="UniProtKB-KW"/>
</dbReference>
<feature type="transmembrane region" description="Helical" evidence="10">
    <location>
        <begin position="531"/>
        <end position="549"/>
    </location>
</feature>
<dbReference type="Proteomes" id="UP000663877">
    <property type="component" value="Unassembled WGS sequence"/>
</dbReference>
<gene>
    <name evidence="13" type="ORF">BJG266_LOCUS21418</name>
    <name evidence="14" type="ORF">QVE165_LOCUS30144</name>
</gene>
<dbReference type="FunFam" id="1.20.1560.10:FF:000013">
    <property type="entry name" value="ABC transporter C family member 2"/>
    <property type="match status" value="1"/>
</dbReference>
<evidence type="ECO:0000256" key="8">
    <source>
        <dbReference type="ARBA" id="ARBA00022989"/>
    </source>
</evidence>
<keyword evidence="5" id="KW-0677">Repeat</keyword>
<keyword evidence="15" id="KW-1185">Reference proteome</keyword>
<dbReference type="Pfam" id="PF00005">
    <property type="entry name" value="ABC_tran"/>
    <property type="match status" value="2"/>
</dbReference>
<evidence type="ECO:0000259" key="11">
    <source>
        <dbReference type="PROSITE" id="PS50893"/>
    </source>
</evidence>
<dbReference type="InterPro" id="IPR027417">
    <property type="entry name" value="P-loop_NTPase"/>
</dbReference>
<feature type="domain" description="ABC transporter" evidence="11">
    <location>
        <begin position="623"/>
        <end position="853"/>
    </location>
</feature>
<dbReference type="Proteomes" id="UP000663832">
    <property type="component" value="Unassembled WGS sequence"/>
</dbReference>
<dbReference type="EMBL" id="CAJNOM010000247">
    <property type="protein sequence ID" value="CAF1281005.1"/>
    <property type="molecule type" value="Genomic_DNA"/>
</dbReference>
<reference evidence="14" key="1">
    <citation type="submission" date="2021-02" db="EMBL/GenBank/DDBJ databases">
        <authorList>
            <person name="Nowell W R."/>
        </authorList>
    </citation>
    <scope>NUCLEOTIDE SEQUENCE</scope>
</reference>
<evidence type="ECO:0000256" key="10">
    <source>
        <dbReference type="SAM" id="Phobius"/>
    </source>
</evidence>
<dbReference type="PROSITE" id="PS50929">
    <property type="entry name" value="ABC_TM1F"/>
    <property type="match status" value="1"/>
</dbReference>
<dbReference type="PANTHER" id="PTHR24223">
    <property type="entry name" value="ATP-BINDING CASSETTE SUB-FAMILY C"/>
    <property type="match status" value="1"/>
</dbReference>
<feature type="transmembrane region" description="Helical" evidence="10">
    <location>
        <begin position="34"/>
        <end position="51"/>
    </location>
</feature>
<evidence type="ECO:0000259" key="12">
    <source>
        <dbReference type="PROSITE" id="PS50929"/>
    </source>
</evidence>
<dbReference type="AlphaFoldDB" id="A0A815C9H4"/>
<feature type="domain" description="ABC transmembrane type-1" evidence="12">
    <location>
        <begin position="307"/>
        <end position="568"/>
    </location>
</feature>
<sequence length="854" mass="96292">MYNWESSMEDRIRHMRQEELGTLQRIYILRSLNSIHNSILIPLLALTMFGTSWLLDYPLNAVDCFTTLTFFGLLRNQIMFLMPAITERLTDVQGASKRIDAFMRSTATTQNQHSSKSSSHDLQPGHIFMSNASFAWSHDQPCLSSLNINIKSGTFVGIVGTVGAGKSSLLAAILGEMILIDGQLMTYGSSFSYAPQSAWLFADTIRNNILLNKAFDEQRYRDVIHACCLDVDLSLVGVAGDLTMVGERDVETKKETSELDNLINDNTLAADSQSIIAEEISVSGKANWSLWYRLFIMSPLGICGFCLLILLLIIGEIFYDGTNYWLRIWLKHSSADQQRFPTLAYIYFGLSITTIVADVLRVIFSFYIILHGTNNLHNGMLKGVLHTSIQFFESNPSGRILSRASKDQKILDEVLPTVLIPTMKAITLSVGSIVVICLVKPYILLVIVALIPFVLLLCRFYLRSNSQLKRLESATHSPIYDLLSSSLHGSVSVRAFRVQEHFMTVFTDRIDRNTRTSINTRGAGRWFAMRLNLLPFINTFATAILLVIYRHEIDSSLSAFLLMYAISIPKSFQLALQQLFEADLLMTSVERIYEYSQLPPEEDQGGHQRLINTSPNWPIRGTIDFRNYFLSHRAGLDPVLKNINIQIRSGEKIGIIGRTGAGKSSLFKGILRFIHRSNVQGVVLIDDIDISRITLQQLRSHLSIIPQQPVLFSDTLRYNLDPFNFYSDEQCWMALDDVQLKQFVSDHPMGLQMLITESGSNLSAGQCQLICIARAILKQSKILLIDEATSNVDQKTDTIIQTVIANKFRDRTVLTIAHRLNTIAQSDRILLLDEGLVVNFDTPKNILQQYQQPC</sequence>
<accession>A0A815C9H4</accession>
<organism evidence="14 15">
    <name type="scientific">Adineta steineri</name>
    <dbReference type="NCBI Taxonomy" id="433720"/>
    <lineage>
        <taxon>Eukaryota</taxon>
        <taxon>Metazoa</taxon>
        <taxon>Spiralia</taxon>
        <taxon>Gnathifera</taxon>
        <taxon>Rotifera</taxon>
        <taxon>Eurotatoria</taxon>
        <taxon>Bdelloidea</taxon>
        <taxon>Adinetida</taxon>
        <taxon>Adinetidae</taxon>
        <taxon>Adineta</taxon>
    </lineage>
</organism>
<feature type="transmembrane region" description="Helical" evidence="10">
    <location>
        <begin position="442"/>
        <end position="462"/>
    </location>
</feature>
<dbReference type="InterPro" id="IPR003439">
    <property type="entry name" value="ABC_transporter-like_ATP-bd"/>
</dbReference>
<evidence type="ECO:0000313" key="15">
    <source>
        <dbReference type="Proteomes" id="UP000663832"/>
    </source>
</evidence>
<evidence type="ECO:0000256" key="3">
    <source>
        <dbReference type="ARBA" id="ARBA00022448"/>
    </source>
</evidence>
<feature type="transmembrane region" description="Helical" evidence="10">
    <location>
        <begin position="294"/>
        <end position="319"/>
    </location>
</feature>
<proteinExistence type="inferred from homology"/>
<evidence type="ECO:0000256" key="9">
    <source>
        <dbReference type="ARBA" id="ARBA00023136"/>
    </source>
</evidence>
<dbReference type="SUPFAM" id="SSF52540">
    <property type="entry name" value="P-loop containing nucleoside triphosphate hydrolases"/>
    <property type="match status" value="2"/>
</dbReference>
<dbReference type="Gene3D" id="3.40.50.300">
    <property type="entry name" value="P-loop containing nucleotide triphosphate hydrolases"/>
    <property type="match status" value="2"/>
</dbReference>
<dbReference type="GO" id="GO:0016020">
    <property type="term" value="C:membrane"/>
    <property type="evidence" value="ECO:0007669"/>
    <property type="project" value="UniProtKB-SubCell"/>
</dbReference>
<keyword evidence="8 10" id="KW-1133">Transmembrane helix</keyword>
<dbReference type="Gene3D" id="1.20.1560.10">
    <property type="entry name" value="ABC transporter type 1, transmembrane domain"/>
    <property type="match status" value="2"/>
</dbReference>
<dbReference type="GO" id="GO:0140359">
    <property type="term" value="F:ABC-type transporter activity"/>
    <property type="evidence" value="ECO:0007669"/>
    <property type="project" value="InterPro"/>
</dbReference>